<proteinExistence type="predicted"/>
<evidence type="ECO:0008006" key="3">
    <source>
        <dbReference type="Google" id="ProtNLM"/>
    </source>
</evidence>
<evidence type="ECO:0000313" key="1">
    <source>
        <dbReference type="EMBL" id="ERL06222.1"/>
    </source>
</evidence>
<keyword evidence="2" id="KW-1185">Reference proteome</keyword>
<comment type="caution">
    <text evidence="1">The sequence shown here is derived from an EMBL/GenBank/DDBJ whole genome shotgun (WGS) entry which is preliminary data.</text>
</comment>
<dbReference type="Proteomes" id="UP000016638">
    <property type="component" value="Unassembled WGS sequence"/>
</dbReference>
<dbReference type="RefSeq" id="WP_021727278.1">
    <property type="nucleotide sequence ID" value="NZ_AWEZ01000069.1"/>
</dbReference>
<dbReference type="STRING" id="1125712.HMPREF1316_0744"/>
<protein>
    <recommendedName>
        <fullName evidence="3">Flagellar FliJ protein</fullName>
    </recommendedName>
</protein>
<reference evidence="1 2" key="1">
    <citation type="submission" date="2013-08" db="EMBL/GenBank/DDBJ databases">
        <authorList>
            <person name="Durkin A.S."/>
            <person name="Haft D.R."/>
            <person name="McCorrison J."/>
            <person name="Torralba M."/>
            <person name="Gillis M."/>
            <person name="Haft D.H."/>
            <person name="Methe B."/>
            <person name="Sutton G."/>
            <person name="Nelson K.E."/>
        </authorList>
    </citation>
    <scope>NUCLEOTIDE SEQUENCE [LARGE SCALE GENOMIC DNA]</scope>
    <source>
        <strain evidence="1 2">F0195</strain>
    </source>
</reference>
<sequence length="140" mass="16366">MEPADEGSRVYDAFAAEARRRIIQSEDREQELVRRRGVVEDFLVKLEYEQRRSAMLREQMMAELGPYCPRSIYALEDEARVHAMRALDSAANASSALEAARKREAAHRDDLYEELYRQQRVEWARREDERRSSWGTSAGL</sequence>
<organism evidence="1 2">
    <name type="scientific">Olsenella profusa F0195</name>
    <dbReference type="NCBI Taxonomy" id="1125712"/>
    <lineage>
        <taxon>Bacteria</taxon>
        <taxon>Bacillati</taxon>
        <taxon>Actinomycetota</taxon>
        <taxon>Coriobacteriia</taxon>
        <taxon>Coriobacteriales</taxon>
        <taxon>Atopobiaceae</taxon>
        <taxon>Olsenella</taxon>
    </lineage>
</organism>
<dbReference type="EMBL" id="AWEZ01000069">
    <property type="protein sequence ID" value="ERL06222.1"/>
    <property type="molecule type" value="Genomic_DNA"/>
</dbReference>
<dbReference type="PATRIC" id="fig|1125712.3.peg.2399"/>
<dbReference type="AlphaFoldDB" id="U2USY4"/>
<evidence type="ECO:0000313" key="2">
    <source>
        <dbReference type="Proteomes" id="UP000016638"/>
    </source>
</evidence>
<accession>U2USY4</accession>
<gene>
    <name evidence="1" type="ORF">HMPREF1316_0744</name>
</gene>
<name>U2USY4_9ACTN</name>